<organism evidence="1 2">
    <name type="scientific">Didymella rabiei</name>
    <name type="common">Chickpea ascochyta blight fungus</name>
    <name type="synonym">Mycosphaerella rabiei</name>
    <dbReference type="NCBI Taxonomy" id="5454"/>
    <lineage>
        <taxon>Eukaryota</taxon>
        <taxon>Fungi</taxon>
        <taxon>Dikarya</taxon>
        <taxon>Ascomycota</taxon>
        <taxon>Pezizomycotina</taxon>
        <taxon>Dothideomycetes</taxon>
        <taxon>Pleosporomycetidae</taxon>
        <taxon>Pleosporales</taxon>
        <taxon>Pleosporineae</taxon>
        <taxon>Didymellaceae</taxon>
        <taxon>Ascochyta</taxon>
    </lineage>
</organism>
<dbReference type="OrthoDB" id="3759404at2759"/>
<reference evidence="1 2" key="1">
    <citation type="journal article" date="2016" name="Sci. Rep.">
        <title>Draft genome sequencing and secretome analysis of fungal phytopathogen Ascochyta rabiei provides insight into the necrotrophic effector repertoire.</title>
        <authorList>
            <person name="Verma S."/>
            <person name="Gazara R.K."/>
            <person name="Nizam S."/>
            <person name="Parween S."/>
            <person name="Chattopadhyay D."/>
            <person name="Verma P.K."/>
        </authorList>
    </citation>
    <scope>NUCLEOTIDE SEQUENCE [LARGE SCALE GENOMIC DNA]</scope>
    <source>
        <strain evidence="1 2">ArDII</strain>
    </source>
</reference>
<comment type="caution">
    <text evidence="1">The sequence shown here is derived from an EMBL/GenBank/DDBJ whole genome shotgun (WGS) entry which is preliminary data.</text>
</comment>
<sequence length="294" mass="32338">MGDIHESTTAKRPGIAIVMPKLQKDTQENRALFRRWTKLHTRDILSLPKDKDLGGVSMVLRYTRTDEDGGEEYFLTNHLDDVRLLGSTPFQKLPHRLDLENTRALEEGEEAVLGPGDPRVGTDPTVLSIAAPVAGVFEEHTDIHATKVEHESYQCIPADVVMQSQAQDCELVTLTISSTTPISTSAQIVQKLQASLVSFLATISHRSIYSTLYRHAPYAKPEAIPKLADGQHGNGDWVVCAFVGGDADKELLEAGLEGLEGQVGEWKKRVRIEGSLEGLEVKIGVWRGDIFMSG</sequence>
<protein>
    <submittedName>
        <fullName evidence="1">Uncharacterized protein</fullName>
    </submittedName>
</protein>
<name>A0A162VMT5_DIDRA</name>
<evidence type="ECO:0000313" key="2">
    <source>
        <dbReference type="Proteomes" id="UP000076837"/>
    </source>
</evidence>
<evidence type="ECO:0000313" key="1">
    <source>
        <dbReference type="EMBL" id="KZM18538.1"/>
    </source>
</evidence>
<keyword evidence="2" id="KW-1185">Reference proteome</keyword>
<proteinExistence type="predicted"/>
<dbReference type="EMBL" id="JYNV01000326">
    <property type="protein sequence ID" value="KZM18538.1"/>
    <property type="molecule type" value="Genomic_DNA"/>
</dbReference>
<gene>
    <name evidence="1" type="ORF">ST47_g10319</name>
</gene>
<dbReference type="Proteomes" id="UP000076837">
    <property type="component" value="Unassembled WGS sequence"/>
</dbReference>
<dbReference type="AlphaFoldDB" id="A0A162VMT5"/>
<accession>A0A162VMT5</accession>